<sequence>MPNCEWLRCLITGQNISLSDITEPFLYFSLRVLRINRILSGGSRSVPLYSYWSLTALFYWAVKSLSYWFSLSNCSLIQILPFQQQQQKQQ</sequence>
<accession>A0A0V1D506</accession>
<evidence type="ECO:0000313" key="1">
    <source>
        <dbReference type="EMBL" id="KRY56418.1"/>
    </source>
</evidence>
<dbReference type="EMBL" id="JYDI01000043">
    <property type="protein sequence ID" value="KRY56418.1"/>
    <property type="molecule type" value="Genomic_DNA"/>
</dbReference>
<dbReference type="AlphaFoldDB" id="A0A0V1D506"/>
<dbReference type="Proteomes" id="UP000054653">
    <property type="component" value="Unassembled WGS sequence"/>
</dbReference>
<reference evidence="1 2" key="1">
    <citation type="submission" date="2015-01" db="EMBL/GenBank/DDBJ databases">
        <title>Evolution of Trichinella species and genotypes.</title>
        <authorList>
            <person name="Korhonen P.K."/>
            <person name="Edoardo P."/>
            <person name="Giuseppe L.R."/>
            <person name="Gasser R.B."/>
        </authorList>
    </citation>
    <scope>NUCLEOTIDE SEQUENCE [LARGE SCALE GENOMIC DNA]</scope>
    <source>
        <strain evidence="1">ISS120</strain>
    </source>
</reference>
<proteinExistence type="predicted"/>
<comment type="caution">
    <text evidence="1">The sequence shown here is derived from an EMBL/GenBank/DDBJ whole genome shotgun (WGS) entry which is preliminary data.</text>
</comment>
<gene>
    <name evidence="1" type="ORF">T03_7652</name>
</gene>
<evidence type="ECO:0000313" key="2">
    <source>
        <dbReference type="Proteomes" id="UP000054653"/>
    </source>
</evidence>
<organism evidence="1 2">
    <name type="scientific">Trichinella britovi</name>
    <name type="common">Parasitic roundworm</name>
    <dbReference type="NCBI Taxonomy" id="45882"/>
    <lineage>
        <taxon>Eukaryota</taxon>
        <taxon>Metazoa</taxon>
        <taxon>Ecdysozoa</taxon>
        <taxon>Nematoda</taxon>
        <taxon>Enoplea</taxon>
        <taxon>Dorylaimia</taxon>
        <taxon>Trichinellida</taxon>
        <taxon>Trichinellidae</taxon>
        <taxon>Trichinella</taxon>
    </lineage>
</organism>
<protein>
    <submittedName>
        <fullName evidence="1">Uncharacterized protein</fullName>
    </submittedName>
</protein>
<name>A0A0V1D506_TRIBR</name>
<keyword evidence="2" id="KW-1185">Reference proteome</keyword>
<dbReference type="OrthoDB" id="10378227at2759"/>